<dbReference type="RefSeq" id="WP_118589953.1">
    <property type="nucleotide sequence ID" value="NZ_JACOOZ010000013.1"/>
</dbReference>
<feature type="transmembrane region" description="Helical" evidence="1">
    <location>
        <begin position="129"/>
        <end position="147"/>
    </location>
</feature>
<name>A0ABR7F7L7_9FIRM</name>
<evidence type="ECO:0000313" key="2">
    <source>
        <dbReference type="EMBL" id="MBC5668989.1"/>
    </source>
</evidence>
<keyword evidence="1" id="KW-1133">Transmembrane helix</keyword>
<feature type="transmembrane region" description="Helical" evidence="1">
    <location>
        <begin position="63"/>
        <end position="81"/>
    </location>
</feature>
<reference evidence="2 3" key="1">
    <citation type="submission" date="2020-08" db="EMBL/GenBank/DDBJ databases">
        <title>Genome public.</title>
        <authorList>
            <person name="Liu C."/>
            <person name="Sun Q."/>
        </authorList>
    </citation>
    <scope>NUCLEOTIDE SEQUENCE [LARGE SCALE GENOMIC DNA]</scope>
    <source>
        <strain evidence="2 3">BX4</strain>
    </source>
</reference>
<feature type="transmembrane region" description="Helical" evidence="1">
    <location>
        <begin position="39"/>
        <end position="57"/>
    </location>
</feature>
<feature type="transmembrane region" description="Helical" evidence="1">
    <location>
        <begin position="12"/>
        <end position="32"/>
    </location>
</feature>
<dbReference type="Proteomes" id="UP000597877">
    <property type="component" value="Unassembled WGS sequence"/>
</dbReference>
<evidence type="ECO:0000313" key="3">
    <source>
        <dbReference type="Proteomes" id="UP000597877"/>
    </source>
</evidence>
<proteinExistence type="predicted"/>
<evidence type="ECO:0000256" key="1">
    <source>
        <dbReference type="SAM" id="Phobius"/>
    </source>
</evidence>
<feature type="transmembrane region" description="Helical" evidence="1">
    <location>
        <begin position="163"/>
        <end position="182"/>
    </location>
</feature>
<organism evidence="2 3">
    <name type="scientific">Eubacterium segne</name>
    <dbReference type="NCBI Taxonomy" id="2763045"/>
    <lineage>
        <taxon>Bacteria</taxon>
        <taxon>Bacillati</taxon>
        <taxon>Bacillota</taxon>
        <taxon>Clostridia</taxon>
        <taxon>Eubacteriales</taxon>
        <taxon>Eubacteriaceae</taxon>
        <taxon>Eubacterium</taxon>
    </lineage>
</organism>
<comment type="caution">
    <text evidence="2">The sequence shown here is derived from an EMBL/GenBank/DDBJ whole genome shotgun (WGS) entry which is preliminary data.</text>
</comment>
<sequence>MVELYEDMHGEIVVTLLRIMLGILLLISQKIIPGRFKEFIVTSYYGVLVCMITTYVSNLKISSMIIGIVLGLVVSVMLTIYNKTEDFTNLIVIFIAMYEIMEVIVYAFNFDFSSFATNIMDVYADNRNMYFKAVVALYITVISYIVISTKEKARNYLQKNKHFWLGIFFIVGAVFANTLHPLEIPYTTKDLWFILWNINYSHDEFWLPILILFIVLIIKIIINILRKNTNVINKSEKPI</sequence>
<gene>
    <name evidence="2" type="ORF">H8S00_13570</name>
</gene>
<feature type="transmembrane region" description="Helical" evidence="1">
    <location>
        <begin position="205"/>
        <end position="225"/>
    </location>
</feature>
<keyword evidence="1" id="KW-0812">Transmembrane</keyword>
<keyword evidence="3" id="KW-1185">Reference proteome</keyword>
<protein>
    <submittedName>
        <fullName evidence="2">Uncharacterized protein</fullName>
    </submittedName>
</protein>
<accession>A0ABR7F7L7</accession>
<feature type="transmembrane region" description="Helical" evidence="1">
    <location>
        <begin position="88"/>
        <end position="109"/>
    </location>
</feature>
<dbReference type="EMBL" id="JACOOZ010000013">
    <property type="protein sequence ID" value="MBC5668989.1"/>
    <property type="molecule type" value="Genomic_DNA"/>
</dbReference>
<keyword evidence="1" id="KW-0472">Membrane</keyword>